<dbReference type="InterPro" id="IPR051052">
    <property type="entry name" value="Diverse_substrate_MTase"/>
</dbReference>
<dbReference type="Proteomes" id="UP000637980">
    <property type="component" value="Unassembled WGS sequence"/>
</dbReference>
<evidence type="ECO:0000313" key="5">
    <source>
        <dbReference type="EMBL" id="GHB46974.1"/>
    </source>
</evidence>
<reference evidence="6" key="1">
    <citation type="journal article" date="2019" name="Int. J. Syst. Evol. Microbiol.">
        <title>The Global Catalogue of Microorganisms (GCM) 10K type strain sequencing project: providing services to taxonomists for standard genome sequencing and annotation.</title>
        <authorList>
            <consortium name="The Broad Institute Genomics Platform"/>
            <consortium name="The Broad Institute Genome Sequencing Center for Infectious Disease"/>
            <person name="Wu L."/>
            <person name="Ma J."/>
        </authorList>
    </citation>
    <scope>NUCLEOTIDE SEQUENCE [LARGE SCALE GENOMIC DNA]</scope>
    <source>
        <strain evidence="6">KCTC 12861</strain>
    </source>
</reference>
<organism evidence="5 6">
    <name type="scientific">Pseudovibrio japonicus</name>
    <dbReference type="NCBI Taxonomy" id="366534"/>
    <lineage>
        <taxon>Bacteria</taxon>
        <taxon>Pseudomonadati</taxon>
        <taxon>Pseudomonadota</taxon>
        <taxon>Alphaproteobacteria</taxon>
        <taxon>Hyphomicrobiales</taxon>
        <taxon>Stappiaceae</taxon>
        <taxon>Pseudovibrio</taxon>
    </lineage>
</organism>
<dbReference type="SUPFAM" id="SSF53335">
    <property type="entry name" value="S-adenosyl-L-methionine-dependent methyltransferases"/>
    <property type="match status" value="1"/>
</dbReference>
<evidence type="ECO:0000256" key="2">
    <source>
        <dbReference type="ARBA" id="ARBA00022603"/>
    </source>
</evidence>
<sequence length="258" mass="29085">MTVAKEHAFSGLQKIYDHARPRYPEPALNHVVGLLTKASGAEQGCLLDVGCGTGILTRQLQQLSPQSKLTGCDINEDMLSEAKAKDTSGAISWHQSSAEKLPFKDAAFHMITVGQAAQWFDRSKFYKEARRVLRPNGYLVIIENNRLLEGSAFIDAYETLIETHNSTYFRNYRQFNYAHEMKKAGFAETNLQRFPWSRSMSRDDFIEMAKSSSKVQAAIKASNGYFLTELNKILQDHWSADEPIVVDYSTQVFIGLSS</sequence>
<dbReference type="InterPro" id="IPR013216">
    <property type="entry name" value="Methyltransf_11"/>
</dbReference>
<name>A0ABQ3ERU8_9HYPH</name>
<dbReference type="CDD" id="cd02440">
    <property type="entry name" value="AdoMet_MTases"/>
    <property type="match status" value="1"/>
</dbReference>
<evidence type="ECO:0000256" key="1">
    <source>
        <dbReference type="ARBA" id="ARBA00008361"/>
    </source>
</evidence>
<evidence type="ECO:0000313" key="6">
    <source>
        <dbReference type="Proteomes" id="UP000637980"/>
    </source>
</evidence>
<keyword evidence="2" id="KW-0489">Methyltransferase</keyword>
<feature type="domain" description="Methyltransferase type 11" evidence="4">
    <location>
        <begin position="47"/>
        <end position="141"/>
    </location>
</feature>
<keyword evidence="6" id="KW-1185">Reference proteome</keyword>
<protein>
    <recommendedName>
        <fullName evidence="4">Methyltransferase type 11 domain-containing protein</fullName>
    </recommendedName>
</protein>
<dbReference type="PANTHER" id="PTHR44942:SF4">
    <property type="entry name" value="METHYLTRANSFERASE TYPE 11 DOMAIN-CONTAINING PROTEIN"/>
    <property type="match status" value="1"/>
</dbReference>
<dbReference type="InterPro" id="IPR029063">
    <property type="entry name" value="SAM-dependent_MTases_sf"/>
</dbReference>
<dbReference type="Pfam" id="PF08241">
    <property type="entry name" value="Methyltransf_11"/>
    <property type="match status" value="1"/>
</dbReference>
<evidence type="ECO:0000256" key="3">
    <source>
        <dbReference type="ARBA" id="ARBA00022679"/>
    </source>
</evidence>
<dbReference type="RefSeq" id="WP_189438621.1">
    <property type="nucleotide sequence ID" value="NZ_BMXE01000009.1"/>
</dbReference>
<proteinExistence type="inferred from homology"/>
<accession>A0ABQ3ERU8</accession>
<dbReference type="PANTHER" id="PTHR44942">
    <property type="entry name" value="METHYLTRANSF_11 DOMAIN-CONTAINING PROTEIN"/>
    <property type="match status" value="1"/>
</dbReference>
<comment type="caution">
    <text evidence="5">The sequence shown here is derived from an EMBL/GenBank/DDBJ whole genome shotgun (WGS) entry which is preliminary data.</text>
</comment>
<dbReference type="EMBL" id="BMXE01000009">
    <property type="protein sequence ID" value="GHB46974.1"/>
    <property type="molecule type" value="Genomic_DNA"/>
</dbReference>
<gene>
    <name evidence="5" type="ORF">GCM10007094_40450</name>
</gene>
<dbReference type="Gene3D" id="3.40.50.150">
    <property type="entry name" value="Vaccinia Virus protein VP39"/>
    <property type="match status" value="1"/>
</dbReference>
<comment type="similarity">
    <text evidence="1">Belongs to the methyltransferase superfamily.</text>
</comment>
<evidence type="ECO:0000259" key="4">
    <source>
        <dbReference type="Pfam" id="PF08241"/>
    </source>
</evidence>
<keyword evidence="3" id="KW-0808">Transferase</keyword>